<dbReference type="Pfam" id="PF19736">
    <property type="entry name" value="DUF6226"/>
    <property type="match status" value="1"/>
</dbReference>
<comment type="caution">
    <text evidence="1">The sequence shown here is derived from an EMBL/GenBank/DDBJ whole genome shotgun (WGS) entry which is preliminary data.</text>
</comment>
<dbReference type="Proteomes" id="UP000573001">
    <property type="component" value="Unassembled WGS sequence"/>
</dbReference>
<keyword evidence="2" id="KW-1185">Reference proteome</keyword>
<sequence length="209" mass="21882">MGVPTLLDVRRAVASSWRSRPESTISWPDPHPDRAPLDEEYSRVTDPHRYTVVGARVRSWADALVALGLAEAHPTADDGVRLIPAAPGALPLHIGVRSMEGAPGTVVDLLVGDPPIEIGVLPDCGCDACDSGSADLLEAIDEQFVGVMGGGFVLIDSERSRIIAWSDGWSASGNTGDVAAAVAAARRGERRAGQRVLVGASWWSCAAPA</sequence>
<reference evidence="1 2" key="1">
    <citation type="submission" date="2020-05" db="EMBL/GenBank/DDBJ databases">
        <title>Genome Sequencing of Type Strains.</title>
        <authorList>
            <person name="Lemaire J.F."/>
            <person name="Inderbitzin P."/>
            <person name="Gregorio O.A."/>
            <person name="Collins S.B."/>
            <person name="Wespe N."/>
            <person name="Knight-Connoni V."/>
        </authorList>
    </citation>
    <scope>NUCLEOTIDE SEQUENCE [LARGE SCALE GENOMIC DNA]</scope>
    <source>
        <strain evidence="1 2">ATCC 19096</strain>
    </source>
</reference>
<organism evidence="1 2">
    <name type="scientific">Curtobacterium pusillum</name>
    <dbReference type="NCBI Taxonomy" id="69373"/>
    <lineage>
        <taxon>Bacteria</taxon>
        <taxon>Bacillati</taxon>
        <taxon>Actinomycetota</taxon>
        <taxon>Actinomycetes</taxon>
        <taxon>Micrococcales</taxon>
        <taxon>Microbacteriaceae</taxon>
        <taxon>Curtobacterium</taxon>
    </lineage>
</organism>
<evidence type="ECO:0000313" key="1">
    <source>
        <dbReference type="EMBL" id="NUU14901.1"/>
    </source>
</evidence>
<dbReference type="InterPro" id="IPR045773">
    <property type="entry name" value="DUF6226"/>
</dbReference>
<evidence type="ECO:0000313" key="2">
    <source>
        <dbReference type="Proteomes" id="UP000573001"/>
    </source>
</evidence>
<dbReference type="EMBL" id="JABMCE010000084">
    <property type="protein sequence ID" value="NUU14901.1"/>
    <property type="molecule type" value="Genomic_DNA"/>
</dbReference>
<protein>
    <submittedName>
        <fullName evidence="1">Uncharacterized protein</fullName>
    </submittedName>
</protein>
<dbReference type="RefSeq" id="WP_175352364.1">
    <property type="nucleotide sequence ID" value="NZ_BAAAWQ010000001.1"/>
</dbReference>
<name>A0ABX2MHH8_9MICO</name>
<gene>
    <name evidence="1" type="ORF">HP507_13790</name>
</gene>
<accession>A0ABX2MHH8</accession>
<proteinExistence type="predicted"/>